<feature type="compositionally biased region" description="Basic and acidic residues" evidence="1">
    <location>
        <begin position="505"/>
        <end position="514"/>
    </location>
</feature>
<feature type="compositionally biased region" description="Polar residues" evidence="1">
    <location>
        <begin position="516"/>
        <end position="525"/>
    </location>
</feature>
<proteinExistence type="predicted"/>
<name>A0ABQ9H6Z7_9NEOP</name>
<feature type="region of interest" description="Disordered" evidence="1">
    <location>
        <begin position="495"/>
        <end position="534"/>
    </location>
</feature>
<comment type="caution">
    <text evidence="2">The sequence shown here is derived from an EMBL/GenBank/DDBJ whole genome shotgun (WGS) entry which is preliminary data.</text>
</comment>
<accession>A0ABQ9H6Z7</accession>
<dbReference type="PROSITE" id="PS51257">
    <property type="entry name" value="PROKAR_LIPOPROTEIN"/>
    <property type="match status" value="1"/>
</dbReference>
<sequence>MEQRRNKRVGELDIPEKNCRPAASSHMILACGNPGVTWPGKQSNRSATVAAYKMEAQLLPRGTEMRYSESMCNFSETSFPWMTIRMHIEPTWWTNFFKVKISTTWIGQQRSPDINPTEQDCNALVRQLAAHQLYYRQIQSSTQPKEFLNHLAESMWHHYTVCMAVRGELTHGSAASGTLRRLSVGRVATVPRTGVIERLVAYVQALAACRTTAVRLRVMQLIVHAGNDDVVSRYCSPLRYEHMVTGKLNILSSYNRQKDKSKYRNRIWLERAFQKQYSDSHKTPYDLVKRCLERKKNIKASERVNVDVFTQNKRPGGGNGRSPSKHADQRHRSARIPHLKIRSPGRGLNPDRLGGRRAEVKQLPMEHCNRLYYVKNCLWSTAPDCTTHIGVEGTTRASEDTPRLRPYLQWTIMGPLRSDCTVPTTARTLRRNSRMALEKGHGRRRRMMGNDSQLTAPSSILARRKVRMWKLASSSSRAMEMLIPPCVSLSSLEAGHGTGMKGRGGKGEIPEKTRRPTASSGSIPTCENPVTRPRIEPGSPWWEVSVLIAQPPWPPHT</sequence>
<evidence type="ECO:0000256" key="1">
    <source>
        <dbReference type="SAM" id="MobiDB-lite"/>
    </source>
</evidence>
<organism evidence="2 3">
    <name type="scientific">Dryococelus australis</name>
    <dbReference type="NCBI Taxonomy" id="614101"/>
    <lineage>
        <taxon>Eukaryota</taxon>
        <taxon>Metazoa</taxon>
        <taxon>Ecdysozoa</taxon>
        <taxon>Arthropoda</taxon>
        <taxon>Hexapoda</taxon>
        <taxon>Insecta</taxon>
        <taxon>Pterygota</taxon>
        <taxon>Neoptera</taxon>
        <taxon>Polyneoptera</taxon>
        <taxon>Phasmatodea</taxon>
        <taxon>Verophasmatodea</taxon>
        <taxon>Anareolatae</taxon>
        <taxon>Phasmatidae</taxon>
        <taxon>Eurycanthinae</taxon>
        <taxon>Dryococelus</taxon>
    </lineage>
</organism>
<gene>
    <name evidence="2" type="ORF">PR048_020654</name>
</gene>
<dbReference type="EMBL" id="JARBHB010000007">
    <property type="protein sequence ID" value="KAJ8880032.1"/>
    <property type="molecule type" value="Genomic_DNA"/>
</dbReference>
<dbReference type="Proteomes" id="UP001159363">
    <property type="component" value="Chromosome 6"/>
</dbReference>
<evidence type="ECO:0000313" key="2">
    <source>
        <dbReference type="EMBL" id="KAJ8880032.1"/>
    </source>
</evidence>
<reference evidence="2 3" key="1">
    <citation type="submission" date="2023-02" db="EMBL/GenBank/DDBJ databases">
        <title>LHISI_Scaffold_Assembly.</title>
        <authorList>
            <person name="Stuart O.P."/>
            <person name="Cleave R."/>
            <person name="Magrath M.J.L."/>
            <person name="Mikheyev A.S."/>
        </authorList>
    </citation>
    <scope>NUCLEOTIDE SEQUENCE [LARGE SCALE GENOMIC DNA]</scope>
    <source>
        <strain evidence="2">Daus_M_001</strain>
        <tissue evidence="2">Leg muscle</tissue>
    </source>
</reference>
<feature type="region of interest" description="Disordered" evidence="1">
    <location>
        <begin position="310"/>
        <end position="335"/>
    </location>
</feature>
<keyword evidence="3" id="KW-1185">Reference proteome</keyword>
<protein>
    <submittedName>
        <fullName evidence="2">Uncharacterized protein</fullName>
    </submittedName>
</protein>
<evidence type="ECO:0000313" key="3">
    <source>
        <dbReference type="Proteomes" id="UP001159363"/>
    </source>
</evidence>